<evidence type="ECO:0000313" key="9">
    <source>
        <dbReference type="EMBL" id="SUP75478.1"/>
    </source>
</evidence>
<dbReference type="RefSeq" id="WP_050413930.1">
    <property type="nucleotide sequence ID" value="NZ_CP023964.1"/>
</dbReference>
<dbReference type="Pfam" id="PF13981">
    <property type="entry name" value="SopA"/>
    <property type="match status" value="1"/>
</dbReference>
<dbReference type="InterPro" id="IPR051082">
    <property type="entry name" value="Pentapeptide-BTB/POZ_domain"/>
</dbReference>
<dbReference type="PANTHER" id="PTHR14136">
    <property type="entry name" value="BTB_POZ DOMAIN-CONTAINING PROTEIN KCTD9"/>
    <property type="match status" value="1"/>
</dbReference>
<dbReference type="Gene3D" id="3.30.2450.10">
    <property type="entry name" value="Secreted effector protein pipB2"/>
    <property type="match status" value="1"/>
</dbReference>
<dbReference type="InterPro" id="IPR025726">
    <property type="entry name" value="SopA-like_central"/>
</dbReference>
<evidence type="ECO:0000256" key="6">
    <source>
        <dbReference type="ARBA" id="ARBA00023136"/>
    </source>
</evidence>
<dbReference type="Pfam" id="PF21684">
    <property type="entry name" value="PipB2_N"/>
    <property type="match status" value="1"/>
</dbReference>
<comment type="subcellular location">
    <subcellularLocation>
        <location evidence="1">Membrane</location>
    </subcellularLocation>
    <subcellularLocation>
        <location evidence="2">Secreted</location>
    </subcellularLocation>
</comment>
<dbReference type="Gene3D" id="1.25.40.300">
    <property type="entry name" value="Putative secreted effector protein"/>
    <property type="match status" value="1"/>
</dbReference>
<dbReference type="GeneID" id="57907598"/>
<dbReference type="InterPro" id="IPR048984">
    <property type="entry name" value="PipB2_N"/>
</dbReference>
<keyword evidence="4" id="KW-0677">Repeat</keyword>
<feature type="domain" description="Secreted effector protein PipB2 N-terminal" evidence="8">
    <location>
        <begin position="31"/>
        <end position="138"/>
    </location>
</feature>
<keyword evidence="5" id="KW-0843">Virulence</keyword>
<dbReference type="InterPro" id="IPR001646">
    <property type="entry name" value="5peptide_repeat"/>
</dbReference>
<dbReference type="Pfam" id="PF00805">
    <property type="entry name" value="Pentapeptide"/>
    <property type="match status" value="7"/>
</dbReference>
<reference evidence="9 10" key="1">
    <citation type="submission" date="2018-06" db="EMBL/GenBank/DDBJ databases">
        <authorList>
            <consortium name="Pathogen Informatics"/>
            <person name="Doyle S."/>
        </authorList>
    </citation>
    <scope>NUCLEOTIDE SEQUENCE [LARGE SCALE GENOMIC DNA]</scope>
    <source>
        <strain evidence="9 10">NCTC11470</strain>
    </source>
</reference>
<protein>
    <submittedName>
        <fullName evidence="9">Pentapeptide repeat-containing protein</fullName>
    </submittedName>
</protein>
<dbReference type="GO" id="GO:0005576">
    <property type="term" value="C:extracellular region"/>
    <property type="evidence" value="ECO:0007669"/>
    <property type="project" value="UniProtKB-SubCell"/>
</dbReference>
<dbReference type="Gene3D" id="2.160.20.80">
    <property type="entry name" value="E3 ubiquitin-protein ligase SopA"/>
    <property type="match status" value="3"/>
</dbReference>
<dbReference type="EMBL" id="UHJA01000001">
    <property type="protein sequence ID" value="SUP75478.1"/>
    <property type="molecule type" value="Genomic_DNA"/>
</dbReference>
<dbReference type="Proteomes" id="UP000254835">
    <property type="component" value="Unassembled WGS sequence"/>
</dbReference>
<dbReference type="AlphaFoldDB" id="A0A380PPK4"/>
<evidence type="ECO:0000256" key="3">
    <source>
        <dbReference type="ARBA" id="ARBA00022525"/>
    </source>
</evidence>
<evidence type="ECO:0000313" key="10">
    <source>
        <dbReference type="Proteomes" id="UP000254835"/>
    </source>
</evidence>
<accession>A0A380PPK4</accession>
<evidence type="ECO:0000259" key="8">
    <source>
        <dbReference type="Pfam" id="PF21684"/>
    </source>
</evidence>
<organism evidence="9 10">
    <name type="scientific">Yersinia frederiksenii</name>
    <dbReference type="NCBI Taxonomy" id="29484"/>
    <lineage>
        <taxon>Bacteria</taxon>
        <taxon>Pseudomonadati</taxon>
        <taxon>Pseudomonadota</taxon>
        <taxon>Gammaproteobacteria</taxon>
        <taxon>Enterobacterales</taxon>
        <taxon>Yersiniaceae</taxon>
        <taxon>Yersinia</taxon>
    </lineage>
</organism>
<sequence>MAYNINNCSELSQIAKYCATAASNQALDKMTGPQGIREHIINFFTFAAIRKENAKPYHEFAKAMTAALHQASFDTHSCTIPDRLVVNFAGYTVIFTQPEIHHHAADFVTIEISQAAETIRAEVDRDKFLLISTALQLRQLGGLPSSAVVLTKDNCMKLRKANFCDADLRLVDLRKADLSGANLRQANLSGANLSGVSLNGVNLDWVNLSGANLSGANLRQANLSGLNLSGANLSWANLCWTNLSEANLSEANLSGADLEGANLYKANLSEVNLRVVNLGENNLEVARRSRVNLSEANLSGANLSGLALLGLNLSGTNLNGANLSRAKLNWTDLSGANLSGINLSGAILSGANLSGANLSGSKLGGAILSGINLSGANLSGVNLGGANLNKVKLCGANLSRADLSSANLSEANLSGANLSAANLNRTILNKADLSSANLSKVNLIGSWLNEANLDNILQKGGFIMMPQGRPKWDNRTLDLYLNHINNTESGSLLTMMDSLDEQYAAVKLHMARELMATLLEEQVKLSNVALPLMDILSKPPYIDDTDIAAWMSTVCESYLNDNGTRVMPQNTGLFNLSVDLFARRPERMLSLNGPFIQIVAQGMAENSLPEMKQKAADLYATYLRDERIKAYSDWEDFGNGEGQPDWDDKHAVNYILMSAQPATVSAMLLSPHDLESMLRPQPETQWDRFYLYSSPDNSLAMNE</sequence>
<evidence type="ECO:0000256" key="4">
    <source>
        <dbReference type="ARBA" id="ARBA00022737"/>
    </source>
</evidence>
<gene>
    <name evidence="9" type="primary">pipB2</name>
    <name evidence="9" type="ORF">NCTC11470_00491</name>
</gene>
<dbReference type="GO" id="GO:0016020">
    <property type="term" value="C:membrane"/>
    <property type="evidence" value="ECO:0007669"/>
    <property type="project" value="UniProtKB-SubCell"/>
</dbReference>
<dbReference type="Gene3D" id="3.40.1850.10">
    <property type="entry name" value="HECT-like ubiquitin ligase"/>
    <property type="match status" value="1"/>
</dbReference>
<name>A0A380PPK4_YERFR</name>
<dbReference type="PANTHER" id="PTHR14136:SF17">
    <property type="entry name" value="BTB_POZ DOMAIN-CONTAINING PROTEIN KCTD9"/>
    <property type="match status" value="1"/>
</dbReference>
<dbReference type="SUPFAM" id="SSF141571">
    <property type="entry name" value="Pentapeptide repeat-like"/>
    <property type="match status" value="2"/>
</dbReference>
<keyword evidence="3" id="KW-0964">Secreted</keyword>
<keyword evidence="6" id="KW-0472">Membrane</keyword>
<evidence type="ECO:0000256" key="1">
    <source>
        <dbReference type="ARBA" id="ARBA00004370"/>
    </source>
</evidence>
<feature type="domain" description="E3 ubiquitin ligase SopA-like central" evidence="7">
    <location>
        <begin position="507"/>
        <end position="630"/>
    </location>
</feature>
<dbReference type="OrthoDB" id="5519212at2"/>
<proteinExistence type="predicted"/>
<evidence type="ECO:0000256" key="2">
    <source>
        <dbReference type="ARBA" id="ARBA00004613"/>
    </source>
</evidence>
<evidence type="ECO:0000256" key="5">
    <source>
        <dbReference type="ARBA" id="ARBA00023026"/>
    </source>
</evidence>
<evidence type="ECO:0000259" key="7">
    <source>
        <dbReference type="Pfam" id="PF13981"/>
    </source>
</evidence>